<keyword evidence="10" id="KW-0519">Myristate</keyword>
<evidence type="ECO:0000256" key="8">
    <source>
        <dbReference type="ARBA" id="ARBA00022527"/>
    </source>
</evidence>
<evidence type="ECO:0000313" key="32">
    <source>
        <dbReference type="Proteomes" id="UP000000600"/>
    </source>
</evidence>
<dbReference type="GO" id="GO:0005516">
    <property type="term" value="F:calmodulin binding"/>
    <property type="evidence" value="ECO:0000318"/>
    <property type="project" value="GO_Central"/>
</dbReference>
<dbReference type="Gene3D" id="3.30.200.20">
    <property type="entry name" value="Phosphorylase Kinase, domain 1"/>
    <property type="match status" value="1"/>
</dbReference>
<dbReference type="GO" id="GO:0005737">
    <property type="term" value="C:cytoplasm"/>
    <property type="evidence" value="ECO:0000318"/>
    <property type="project" value="GO_Central"/>
</dbReference>
<keyword evidence="21" id="KW-0449">Lipoprotein</keyword>
<evidence type="ECO:0000256" key="26">
    <source>
        <dbReference type="ARBA" id="ARBA00068067"/>
    </source>
</evidence>
<keyword evidence="12 27" id="KW-0547">Nucleotide-binding</keyword>
<evidence type="ECO:0000259" key="29">
    <source>
        <dbReference type="PROSITE" id="PS50011"/>
    </source>
</evidence>
<evidence type="ECO:0000256" key="19">
    <source>
        <dbReference type="ARBA" id="ARBA00023139"/>
    </source>
</evidence>
<dbReference type="GO" id="GO:0009931">
    <property type="term" value="F:calcium-dependent protein serine/threonine kinase activity"/>
    <property type="evidence" value="ECO:0000318"/>
    <property type="project" value="GO_Central"/>
</dbReference>
<dbReference type="InterPro" id="IPR000719">
    <property type="entry name" value="Prot_kinase_dom"/>
</dbReference>
<keyword evidence="14" id="KW-0106">Calcium</keyword>
<evidence type="ECO:0000256" key="1">
    <source>
        <dbReference type="ARBA" id="ARBA00001946"/>
    </source>
</evidence>
<dbReference type="HOGENOM" id="CLU_000288_37_4_1"/>
<dbReference type="PROSITE" id="PS50011">
    <property type="entry name" value="PROTEIN_KINASE_DOM"/>
    <property type="match status" value="1"/>
</dbReference>
<protein>
    <recommendedName>
        <fullName evidence="26">Calcium-dependent protein kinase 1</fullName>
        <ecNumber evidence="5">2.7.11.1</ecNumber>
    </recommendedName>
</protein>
<evidence type="ECO:0000256" key="22">
    <source>
        <dbReference type="ARBA" id="ARBA00024334"/>
    </source>
</evidence>
<dbReference type="FunFam" id="1.10.510.10:FF:000398">
    <property type="entry name" value="Calcium-dependent protein kinase 1"/>
    <property type="match status" value="1"/>
</dbReference>
<evidence type="ECO:0000256" key="28">
    <source>
        <dbReference type="SAM" id="MobiDB-lite"/>
    </source>
</evidence>
<keyword evidence="15 27" id="KW-0067">ATP-binding</keyword>
<dbReference type="Gene3D" id="1.10.510.10">
    <property type="entry name" value="Transferase(Phosphotransferase) domain 1"/>
    <property type="match status" value="1"/>
</dbReference>
<dbReference type="Pfam" id="PF00069">
    <property type="entry name" value="Pkinase"/>
    <property type="match status" value="1"/>
</dbReference>
<gene>
    <name evidence="31" type="ORF">GSPATT00004396001</name>
</gene>
<evidence type="ECO:0000256" key="24">
    <source>
        <dbReference type="ARBA" id="ARBA00048679"/>
    </source>
</evidence>
<dbReference type="InterPro" id="IPR050205">
    <property type="entry name" value="CDPK_Ser/Thr_kinases"/>
</dbReference>
<dbReference type="SMART" id="SM00054">
    <property type="entry name" value="EFh"/>
    <property type="match status" value="4"/>
</dbReference>
<evidence type="ECO:0000256" key="5">
    <source>
        <dbReference type="ARBA" id="ARBA00012513"/>
    </source>
</evidence>
<evidence type="ECO:0000256" key="15">
    <source>
        <dbReference type="ARBA" id="ARBA00022840"/>
    </source>
</evidence>
<feature type="region of interest" description="Disordered" evidence="28">
    <location>
        <begin position="1"/>
        <end position="36"/>
    </location>
</feature>
<keyword evidence="13" id="KW-0418">Kinase</keyword>
<dbReference type="InterPro" id="IPR002048">
    <property type="entry name" value="EF_hand_dom"/>
</dbReference>
<evidence type="ECO:0000256" key="23">
    <source>
        <dbReference type="ARBA" id="ARBA00047899"/>
    </source>
</evidence>
<comment type="catalytic activity">
    <reaction evidence="24">
        <text>L-seryl-[protein] + ATP = O-phospho-L-seryl-[protein] + ADP + H(+)</text>
        <dbReference type="Rhea" id="RHEA:17989"/>
        <dbReference type="Rhea" id="RHEA-COMP:9863"/>
        <dbReference type="Rhea" id="RHEA-COMP:11604"/>
        <dbReference type="ChEBI" id="CHEBI:15378"/>
        <dbReference type="ChEBI" id="CHEBI:29999"/>
        <dbReference type="ChEBI" id="CHEBI:30616"/>
        <dbReference type="ChEBI" id="CHEBI:83421"/>
        <dbReference type="ChEBI" id="CHEBI:456216"/>
        <dbReference type="EC" id="2.7.11.1"/>
    </reaction>
</comment>
<dbReference type="FunFam" id="1.10.238.10:FF:000392">
    <property type="entry name" value="Uncharacterized protein"/>
    <property type="match status" value="1"/>
</dbReference>
<keyword evidence="19" id="KW-0564">Palmitate</keyword>
<evidence type="ECO:0000256" key="13">
    <source>
        <dbReference type="ARBA" id="ARBA00022777"/>
    </source>
</evidence>
<dbReference type="CDD" id="cd05117">
    <property type="entry name" value="STKc_CAMK"/>
    <property type="match status" value="1"/>
</dbReference>
<dbReference type="GO" id="GO:0004683">
    <property type="term" value="F:calcium/calmodulin-dependent protein kinase activity"/>
    <property type="evidence" value="ECO:0000318"/>
    <property type="project" value="GO_Central"/>
</dbReference>
<dbReference type="EMBL" id="CT867986">
    <property type="protein sequence ID" value="CAK56302.1"/>
    <property type="molecule type" value="Genomic_DNA"/>
</dbReference>
<evidence type="ECO:0000256" key="18">
    <source>
        <dbReference type="ARBA" id="ARBA00023069"/>
    </source>
</evidence>
<keyword evidence="20" id="KW-0966">Cell projection</keyword>
<dbReference type="EC" id="2.7.11.1" evidence="5"/>
<keyword evidence="16" id="KW-0282">Flagellum</keyword>
<dbReference type="SUPFAM" id="SSF47473">
    <property type="entry name" value="EF-hand"/>
    <property type="match status" value="1"/>
</dbReference>
<comment type="subcellular location">
    <subcellularLocation>
        <location evidence="3">Cell membrane</location>
        <topology evidence="3">Lipid-anchor</topology>
        <orientation evidence="3">Cytoplasmic side</orientation>
    </subcellularLocation>
    <subcellularLocation>
        <location evidence="2">Cell projection</location>
        <location evidence="2">Cilium</location>
        <location evidence="2">Flagellum</location>
    </subcellularLocation>
    <subcellularLocation>
        <location evidence="4">Host cell membrane</location>
        <topology evidence="4">Lipid-anchor</topology>
    </subcellularLocation>
    <subcellularLocation>
        <location evidence="25">Parasitophorous vacuole membrane</location>
        <topology evidence="25">Lipid-anchor</topology>
    </subcellularLocation>
</comment>
<dbReference type="PROSITE" id="PS00018">
    <property type="entry name" value="EF_HAND_1"/>
    <property type="match status" value="4"/>
</dbReference>
<evidence type="ECO:0000256" key="27">
    <source>
        <dbReference type="PROSITE-ProRule" id="PRU10141"/>
    </source>
</evidence>
<comment type="similarity">
    <text evidence="22">Belongs to the protein kinase superfamily. Ser/Thr protein kinase family. CDPK subfamily.</text>
</comment>
<keyword evidence="11" id="KW-0677">Repeat</keyword>
<dbReference type="InterPro" id="IPR017441">
    <property type="entry name" value="Protein_kinase_ATP_BS"/>
</dbReference>
<dbReference type="Proteomes" id="UP000000600">
    <property type="component" value="Unassembled WGS sequence"/>
</dbReference>
<evidence type="ECO:0000256" key="14">
    <source>
        <dbReference type="ARBA" id="ARBA00022837"/>
    </source>
</evidence>
<dbReference type="OrthoDB" id="40902at2759"/>
<dbReference type="PANTHER" id="PTHR24349">
    <property type="entry name" value="SERINE/THREONINE-PROTEIN KINASE"/>
    <property type="match status" value="1"/>
</dbReference>
<evidence type="ECO:0000256" key="21">
    <source>
        <dbReference type="ARBA" id="ARBA00023288"/>
    </source>
</evidence>
<dbReference type="PROSITE" id="PS00107">
    <property type="entry name" value="PROTEIN_KINASE_ATP"/>
    <property type="match status" value="1"/>
</dbReference>
<evidence type="ECO:0000256" key="17">
    <source>
        <dbReference type="ARBA" id="ARBA00022870"/>
    </source>
</evidence>
<comment type="catalytic activity">
    <reaction evidence="23">
        <text>L-threonyl-[protein] + ATP = O-phospho-L-threonyl-[protein] + ADP + H(+)</text>
        <dbReference type="Rhea" id="RHEA:46608"/>
        <dbReference type="Rhea" id="RHEA-COMP:11060"/>
        <dbReference type="Rhea" id="RHEA-COMP:11605"/>
        <dbReference type="ChEBI" id="CHEBI:15378"/>
        <dbReference type="ChEBI" id="CHEBI:30013"/>
        <dbReference type="ChEBI" id="CHEBI:30616"/>
        <dbReference type="ChEBI" id="CHEBI:61977"/>
        <dbReference type="ChEBI" id="CHEBI:456216"/>
        <dbReference type="EC" id="2.7.11.1"/>
    </reaction>
</comment>
<dbReference type="CDD" id="cd00051">
    <property type="entry name" value="EFh"/>
    <property type="match status" value="3"/>
</dbReference>
<dbReference type="AlphaFoldDB" id="A0BCN5"/>
<evidence type="ECO:0000256" key="25">
    <source>
        <dbReference type="ARBA" id="ARBA00060437"/>
    </source>
</evidence>
<dbReference type="InterPro" id="IPR018247">
    <property type="entry name" value="EF_Hand_1_Ca_BS"/>
</dbReference>
<evidence type="ECO:0000256" key="6">
    <source>
        <dbReference type="ARBA" id="ARBA00022475"/>
    </source>
</evidence>
<dbReference type="GO" id="GO:0005634">
    <property type="term" value="C:nucleus"/>
    <property type="evidence" value="ECO:0000318"/>
    <property type="project" value="GO_Central"/>
</dbReference>
<evidence type="ECO:0000256" key="10">
    <source>
        <dbReference type="ARBA" id="ARBA00022707"/>
    </source>
</evidence>
<evidence type="ECO:0000256" key="9">
    <source>
        <dbReference type="ARBA" id="ARBA00022679"/>
    </source>
</evidence>
<accession>A0BCN5</accession>
<dbReference type="GO" id="GO:0031514">
    <property type="term" value="C:motile cilium"/>
    <property type="evidence" value="ECO:0007669"/>
    <property type="project" value="UniProtKB-SubCell"/>
</dbReference>
<dbReference type="GO" id="GO:0005524">
    <property type="term" value="F:ATP binding"/>
    <property type="evidence" value="ECO:0007669"/>
    <property type="project" value="UniProtKB-UniRule"/>
</dbReference>
<dbReference type="KEGG" id="ptm:GSPATT00004396001"/>
<dbReference type="PROSITE" id="PS50222">
    <property type="entry name" value="EF_HAND_2"/>
    <property type="match status" value="4"/>
</dbReference>
<organism evidence="31 32">
    <name type="scientific">Paramecium tetraurelia</name>
    <dbReference type="NCBI Taxonomy" id="5888"/>
    <lineage>
        <taxon>Eukaryota</taxon>
        <taxon>Sar</taxon>
        <taxon>Alveolata</taxon>
        <taxon>Ciliophora</taxon>
        <taxon>Intramacronucleata</taxon>
        <taxon>Oligohymenophorea</taxon>
        <taxon>Peniculida</taxon>
        <taxon>Parameciidae</taxon>
        <taxon>Paramecium</taxon>
    </lineage>
</organism>
<feature type="domain" description="EF-hand" evidence="30">
    <location>
        <begin position="372"/>
        <end position="407"/>
    </location>
</feature>
<dbReference type="GO" id="GO:0035556">
    <property type="term" value="P:intracellular signal transduction"/>
    <property type="evidence" value="ECO:0000318"/>
    <property type="project" value="GO_Central"/>
</dbReference>
<keyword evidence="6" id="KW-1003">Cell membrane</keyword>
<dbReference type="GO" id="GO:0020005">
    <property type="term" value="C:symbiont-containing vacuole membrane"/>
    <property type="evidence" value="ECO:0007669"/>
    <property type="project" value="UniProtKB-SubCell"/>
</dbReference>
<dbReference type="Pfam" id="PF13499">
    <property type="entry name" value="EF-hand_7"/>
    <property type="match status" value="2"/>
</dbReference>
<keyword evidence="32" id="KW-1185">Reference proteome</keyword>
<dbReference type="FunFam" id="3.30.200.20:FF:000632">
    <property type="entry name" value="MSP"/>
    <property type="match status" value="1"/>
</dbReference>
<feature type="binding site" evidence="27">
    <location>
        <position position="97"/>
    </location>
    <ligand>
        <name>ATP</name>
        <dbReference type="ChEBI" id="CHEBI:30616"/>
    </ligand>
</feature>
<keyword evidence="8" id="KW-0723">Serine/threonine-protein kinase</keyword>
<dbReference type="RefSeq" id="XP_001423700.1">
    <property type="nucleotide sequence ID" value="XM_001423663.1"/>
</dbReference>
<dbReference type="GO" id="GO:0020002">
    <property type="term" value="C:host cell plasma membrane"/>
    <property type="evidence" value="ECO:0007669"/>
    <property type="project" value="UniProtKB-SubCell"/>
</dbReference>
<dbReference type="GeneID" id="5009484"/>
<evidence type="ECO:0000313" key="31">
    <source>
        <dbReference type="EMBL" id="CAK56302.1"/>
    </source>
</evidence>
<dbReference type="SUPFAM" id="SSF56112">
    <property type="entry name" value="Protein kinase-like (PK-like)"/>
    <property type="match status" value="1"/>
</dbReference>
<dbReference type="GO" id="GO:0005509">
    <property type="term" value="F:calcium ion binding"/>
    <property type="evidence" value="ECO:0007669"/>
    <property type="project" value="InterPro"/>
</dbReference>
<dbReference type="InParanoid" id="A0BCN5"/>
<evidence type="ECO:0000256" key="11">
    <source>
        <dbReference type="ARBA" id="ARBA00022737"/>
    </source>
</evidence>
<dbReference type="GO" id="GO:0005886">
    <property type="term" value="C:plasma membrane"/>
    <property type="evidence" value="ECO:0007669"/>
    <property type="project" value="UniProtKB-SubCell"/>
</dbReference>
<name>A0BCN5_PARTE</name>
<sequence length="517" mass="59678">MGACTGKGPKSENNPQKELNQKQQDPNLKSLDNGQNKDKKVFTSQKTQFKVNPSIFVTLKKGDILNYYRIDQTLGEGSYGKVSLVTQKVTGLPRAMKQIRKDKIEQKDNMIQEVSILKELDHPNIVSVYELYEDEQYVYIITEYLSGGELFEKINEIDHFDETIAAGYMRKILEAVNYCHNKNVVHRYCCLFDNSDLKPENIIFESRKVNSSLKIIDFGTAKELLESKKLSQRIGTPYYIAPEVINKQYDKKCDVWSCGVILFIMLCGFPPFNGQSQQELYQRIQAGVYSFDEPEWKEISEDAKDLIKKMLITDPDKRISAQDALQHEWVKITQKEKKLNHKSLENLARFHSYSKLKAAIMQLITTQVMTNQEKKKMQKQFKKIDVNHDGTLSREELLQCYREIYNDELKCHQIVDHLFEQADVNGSNQIDYSEFVIAFAKKEQIMAQNKLEKAFKLFDKDGNGQISKQELQDIMGGVQLSDNQWSNVFGELDLNGDGVVTLQEFTEMLIKGANEQE</sequence>
<keyword evidence="18" id="KW-0969">Cilium</keyword>
<feature type="compositionally biased region" description="Polar residues" evidence="28">
    <location>
        <begin position="11"/>
        <end position="34"/>
    </location>
</feature>
<dbReference type="PRINTS" id="PR00450">
    <property type="entry name" value="RECOVERIN"/>
</dbReference>
<proteinExistence type="inferred from homology"/>
<keyword evidence="17" id="KW-1043">Host membrane</keyword>
<dbReference type="Gene3D" id="1.10.238.10">
    <property type="entry name" value="EF-hand"/>
    <property type="match status" value="2"/>
</dbReference>
<reference evidence="31 32" key="1">
    <citation type="journal article" date="2006" name="Nature">
        <title>Global trends of whole-genome duplications revealed by the ciliate Paramecium tetraurelia.</title>
        <authorList>
            <consortium name="Genoscope"/>
            <person name="Aury J.-M."/>
            <person name="Jaillon O."/>
            <person name="Duret L."/>
            <person name="Noel B."/>
            <person name="Jubin C."/>
            <person name="Porcel B.M."/>
            <person name="Segurens B."/>
            <person name="Daubin V."/>
            <person name="Anthouard V."/>
            <person name="Aiach N."/>
            <person name="Arnaiz O."/>
            <person name="Billaut A."/>
            <person name="Beisson J."/>
            <person name="Blanc I."/>
            <person name="Bouhouche K."/>
            <person name="Camara F."/>
            <person name="Duharcourt S."/>
            <person name="Guigo R."/>
            <person name="Gogendeau D."/>
            <person name="Katinka M."/>
            <person name="Keller A.-M."/>
            <person name="Kissmehl R."/>
            <person name="Klotz C."/>
            <person name="Koll F."/>
            <person name="Le Moue A."/>
            <person name="Lepere C."/>
            <person name="Malinsky S."/>
            <person name="Nowacki M."/>
            <person name="Nowak J.K."/>
            <person name="Plattner H."/>
            <person name="Poulain J."/>
            <person name="Ruiz F."/>
            <person name="Serrano V."/>
            <person name="Zagulski M."/>
            <person name="Dessen P."/>
            <person name="Betermier M."/>
            <person name="Weissenbach J."/>
            <person name="Scarpelli C."/>
            <person name="Schachter V."/>
            <person name="Sperling L."/>
            <person name="Meyer E."/>
            <person name="Cohen J."/>
            <person name="Wincker P."/>
        </authorList>
    </citation>
    <scope>NUCLEOTIDE SEQUENCE [LARGE SCALE GENOMIC DNA]</scope>
    <source>
        <strain evidence="31 32">Stock d4-2</strain>
    </source>
</reference>
<feature type="domain" description="Protein kinase" evidence="29">
    <location>
        <begin position="68"/>
        <end position="330"/>
    </location>
</feature>
<feature type="domain" description="EF-hand" evidence="30">
    <location>
        <begin position="446"/>
        <end position="481"/>
    </location>
</feature>
<evidence type="ECO:0000256" key="16">
    <source>
        <dbReference type="ARBA" id="ARBA00022846"/>
    </source>
</evidence>
<feature type="domain" description="EF-hand" evidence="30">
    <location>
        <begin position="410"/>
        <end position="445"/>
    </location>
</feature>
<keyword evidence="17" id="KW-0472">Membrane</keyword>
<dbReference type="OMA" id="DELKCHQ"/>
<feature type="domain" description="EF-hand" evidence="30">
    <location>
        <begin position="482"/>
        <end position="515"/>
    </location>
</feature>
<dbReference type="InterPro" id="IPR011992">
    <property type="entry name" value="EF-hand-dom_pair"/>
</dbReference>
<dbReference type="FunFam" id="1.10.238.10:FF:000557">
    <property type="entry name" value="Uncharacterized protein"/>
    <property type="match status" value="1"/>
</dbReference>
<keyword evidence="9" id="KW-0808">Transferase</keyword>
<dbReference type="InterPro" id="IPR011009">
    <property type="entry name" value="Kinase-like_dom_sf"/>
</dbReference>
<keyword evidence="7" id="KW-1032">Host cell membrane</keyword>
<evidence type="ECO:0000256" key="12">
    <source>
        <dbReference type="ARBA" id="ARBA00022741"/>
    </source>
</evidence>
<evidence type="ECO:0000256" key="3">
    <source>
        <dbReference type="ARBA" id="ARBA00004342"/>
    </source>
</evidence>
<evidence type="ECO:0000256" key="7">
    <source>
        <dbReference type="ARBA" id="ARBA00022511"/>
    </source>
</evidence>
<comment type="cofactor">
    <cofactor evidence="1">
        <name>Mg(2+)</name>
        <dbReference type="ChEBI" id="CHEBI:18420"/>
    </cofactor>
</comment>
<evidence type="ECO:0000256" key="4">
    <source>
        <dbReference type="ARBA" id="ARBA00004425"/>
    </source>
</evidence>
<evidence type="ECO:0000259" key="30">
    <source>
        <dbReference type="PROSITE" id="PS50222"/>
    </source>
</evidence>
<dbReference type="eggNOG" id="KOG0032">
    <property type="taxonomic scope" value="Eukaryota"/>
</dbReference>
<dbReference type="SMART" id="SM00220">
    <property type="entry name" value="S_TKc"/>
    <property type="match status" value="1"/>
</dbReference>
<evidence type="ECO:0000256" key="2">
    <source>
        <dbReference type="ARBA" id="ARBA00004230"/>
    </source>
</evidence>
<evidence type="ECO:0000256" key="20">
    <source>
        <dbReference type="ARBA" id="ARBA00023273"/>
    </source>
</evidence>